<dbReference type="InterPro" id="IPR002194">
    <property type="entry name" value="Chaperonin_TCP-1_CS"/>
</dbReference>
<evidence type="ECO:0000256" key="6">
    <source>
        <dbReference type="ARBA" id="ARBA00022840"/>
    </source>
</evidence>
<comment type="subcellular location">
    <subcellularLocation>
        <location evidence="1">Cytoplasm</location>
    </subcellularLocation>
</comment>
<name>A0A6A6VJD2_9PLEO</name>
<dbReference type="PANTHER" id="PTHR11353">
    <property type="entry name" value="CHAPERONIN"/>
    <property type="match status" value="1"/>
</dbReference>
<dbReference type="Proteomes" id="UP000799440">
    <property type="component" value="Unassembled WGS sequence"/>
</dbReference>
<dbReference type="Gene3D" id="3.30.260.10">
    <property type="entry name" value="TCP-1-like chaperonin intermediate domain"/>
    <property type="match status" value="1"/>
</dbReference>
<evidence type="ECO:0000256" key="9">
    <source>
        <dbReference type="RuleBase" id="RU004187"/>
    </source>
</evidence>
<accession>A0A6A6VJD2</accession>
<evidence type="ECO:0000256" key="2">
    <source>
        <dbReference type="ARBA" id="ARBA00008020"/>
    </source>
</evidence>
<keyword evidence="7 9" id="KW-0143">Chaperone</keyword>
<dbReference type="GO" id="GO:0005524">
    <property type="term" value="F:ATP binding"/>
    <property type="evidence" value="ECO:0007669"/>
    <property type="project" value="UniProtKB-KW"/>
</dbReference>
<keyword evidence="11" id="KW-1185">Reference proteome</keyword>
<protein>
    <recommendedName>
        <fullName evidence="8">CCT-beta</fullName>
    </recommendedName>
</protein>
<dbReference type="EMBL" id="MU006565">
    <property type="protein sequence ID" value="KAF2749919.1"/>
    <property type="molecule type" value="Genomic_DNA"/>
</dbReference>
<dbReference type="GO" id="GO:0016887">
    <property type="term" value="F:ATP hydrolysis activity"/>
    <property type="evidence" value="ECO:0007669"/>
    <property type="project" value="InterPro"/>
</dbReference>
<dbReference type="InterPro" id="IPR017998">
    <property type="entry name" value="Chaperone_TCP-1"/>
</dbReference>
<dbReference type="FunFam" id="3.50.7.10:FF:000002">
    <property type="entry name" value="T-complex protein 1 subunit beta"/>
    <property type="match status" value="1"/>
</dbReference>
<dbReference type="AlphaFoldDB" id="A0A6A6VJD2"/>
<dbReference type="InterPro" id="IPR002423">
    <property type="entry name" value="Cpn60/GroEL/TCP-1"/>
</dbReference>
<sequence length="582" mass="62509">MSSAQAACAKTAVYPCVVHGSEILGYTRSSTTGSNHNRTSSHISLLICLRAAMASNNPTQIFAEDVTEEKGENARLSAFVGAIAVGDLVKSTLGPKGMDKILQSASTGEIMVTNDGATILKSIALDNAAAKVLVNISKVQDDEVGDGTTSVTVLAAELLREAEKLVDQKIHPQTIIEGYRIASHAALQALEKSAQDHSGDEQAFRQDLEAIARTTLSSKVLSQDRTQFAKLAVDAVLRMKGSTDLTHIQIIKKAGGKLKDSYLDEGFILDKKFGVNQPKRIENAKILVANTSMDTDKIKIFGARMKVDSTGKLAELEKAEREKMKAKVERIKAHGVNCFVNRQLIYNWPEQLFADAGISSIEHADFDGVERLALVTGGEITSTFDHPENVKLGHCDLIEEVMIGEDTLIRFSGVAAGRACTIVLRGATEQLLDEAERSLHDALAVLSQTVKEPRTTLGGGCAEMNMAKAVAEAAQKVAGKKALAVESFSKALQQLPTILADNAGLDSSDLVTRLRKAVYSGLTSSGLDLLTPGGGITDMRDLGVIESYKLKRAVVSSASEAAELLLRVDNIIRSAPRRRERM</sequence>
<evidence type="ECO:0000256" key="7">
    <source>
        <dbReference type="ARBA" id="ARBA00023186"/>
    </source>
</evidence>
<evidence type="ECO:0000313" key="11">
    <source>
        <dbReference type="Proteomes" id="UP000799440"/>
    </source>
</evidence>
<dbReference type="InterPro" id="IPR027409">
    <property type="entry name" value="GroEL-like_apical_dom_sf"/>
</dbReference>
<dbReference type="Pfam" id="PF00118">
    <property type="entry name" value="Cpn60_TCP1"/>
    <property type="match status" value="1"/>
</dbReference>
<dbReference type="SUPFAM" id="SSF52029">
    <property type="entry name" value="GroEL apical domain-like"/>
    <property type="match status" value="1"/>
</dbReference>
<evidence type="ECO:0000313" key="10">
    <source>
        <dbReference type="EMBL" id="KAF2749919.1"/>
    </source>
</evidence>
<dbReference type="PROSITE" id="PS00751">
    <property type="entry name" value="TCP1_2"/>
    <property type="match status" value="1"/>
</dbReference>
<evidence type="ECO:0000256" key="4">
    <source>
        <dbReference type="ARBA" id="ARBA00022490"/>
    </source>
</evidence>
<dbReference type="PRINTS" id="PR00304">
    <property type="entry name" value="TCOMPLEXTCP1"/>
</dbReference>
<dbReference type="SUPFAM" id="SSF54849">
    <property type="entry name" value="GroEL-intermediate domain like"/>
    <property type="match status" value="1"/>
</dbReference>
<dbReference type="GO" id="GO:0051082">
    <property type="term" value="F:unfolded protein binding"/>
    <property type="evidence" value="ECO:0007669"/>
    <property type="project" value="InterPro"/>
</dbReference>
<dbReference type="PROSITE" id="PS00750">
    <property type="entry name" value="TCP1_1"/>
    <property type="match status" value="1"/>
</dbReference>
<dbReference type="OrthoDB" id="10248520at2759"/>
<dbReference type="FunFam" id="1.10.560.10:FF:000045">
    <property type="entry name" value="T-complex protein 1 subunit eta"/>
    <property type="match status" value="1"/>
</dbReference>
<dbReference type="NCBIfam" id="TIGR02341">
    <property type="entry name" value="chap_CCT_beta"/>
    <property type="match status" value="1"/>
</dbReference>
<dbReference type="SUPFAM" id="SSF48592">
    <property type="entry name" value="GroEL equatorial domain-like"/>
    <property type="match status" value="1"/>
</dbReference>
<evidence type="ECO:0000256" key="3">
    <source>
        <dbReference type="ARBA" id="ARBA00011531"/>
    </source>
</evidence>
<dbReference type="NCBIfam" id="NF041083">
    <property type="entry name" value="thermosome_beta"/>
    <property type="match status" value="1"/>
</dbReference>
<keyword evidence="6 9" id="KW-0067">ATP-binding</keyword>
<comment type="similarity">
    <text evidence="2 9">Belongs to the TCP-1 chaperonin family.</text>
</comment>
<reference evidence="10" key="1">
    <citation type="journal article" date="2020" name="Stud. Mycol.">
        <title>101 Dothideomycetes genomes: a test case for predicting lifestyles and emergence of pathogens.</title>
        <authorList>
            <person name="Haridas S."/>
            <person name="Albert R."/>
            <person name="Binder M."/>
            <person name="Bloem J."/>
            <person name="Labutti K."/>
            <person name="Salamov A."/>
            <person name="Andreopoulos B."/>
            <person name="Baker S."/>
            <person name="Barry K."/>
            <person name="Bills G."/>
            <person name="Bluhm B."/>
            <person name="Cannon C."/>
            <person name="Castanera R."/>
            <person name="Culley D."/>
            <person name="Daum C."/>
            <person name="Ezra D."/>
            <person name="Gonzalez J."/>
            <person name="Henrissat B."/>
            <person name="Kuo A."/>
            <person name="Liang C."/>
            <person name="Lipzen A."/>
            <person name="Lutzoni F."/>
            <person name="Magnuson J."/>
            <person name="Mondo S."/>
            <person name="Nolan M."/>
            <person name="Ohm R."/>
            <person name="Pangilinan J."/>
            <person name="Park H.-J."/>
            <person name="Ramirez L."/>
            <person name="Alfaro M."/>
            <person name="Sun H."/>
            <person name="Tritt A."/>
            <person name="Yoshinaga Y."/>
            <person name="Zwiers L.-H."/>
            <person name="Turgeon B."/>
            <person name="Goodwin S."/>
            <person name="Spatafora J."/>
            <person name="Crous P."/>
            <person name="Grigoriev I."/>
        </authorList>
    </citation>
    <scope>NUCLEOTIDE SEQUENCE</scope>
    <source>
        <strain evidence="10">CBS 119925</strain>
    </source>
</reference>
<gene>
    <name evidence="10" type="ORF">M011DRAFT_475245</name>
</gene>
<organism evidence="10 11">
    <name type="scientific">Sporormia fimetaria CBS 119925</name>
    <dbReference type="NCBI Taxonomy" id="1340428"/>
    <lineage>
        <taxon>Eukaryota</taxon>
        <taxon>Fungi</taxon>
        <taxon>Dikarya</taxon>
        <taxon>Ascomycota</taxon>
        <taxon>Pezizomycotina</taxon>
        <taxon>Dothideomycetes</taxon>
        <taxon>Pleosporomycetidae</taxon>
        <taxon>Pleosporales</taxon>
        <taxon>Sporormiaceae</taxon>
        <taxon>Sporormia</taxon>
    </lineage>
</organism>
<evidence type="ECO:0000256" key="1">
    <source>
        <dbReference type="ARBA" id="ARBA00004496"/>
    </source>
</evidence>
<dbReference type="InterPro" id="IPR027410">
    <property type="entry name" value="TCP-1-like_intermed_sf"/>
</dbReference>
<comment type="subunit">
    <text evidence="3">Heterooligomeric complex of about 850 to 900 kDa that forms two stacked rings, 12 to 16 nm in diameter.</text>
</comment>
<dbReference type="Gene3D" id="3.50.7.10">
    <property type="entry name" value="GroEL"/>
    <property type="match status" value="1"/>
</dbReference>
<dbReference type="InterPro" id="IPR027413">
    <property type="entry name" value="GROEL-like_equatorial_sf"/>
</dbReference>
<proteinExistence type="inferred from homology"/>
<dbReference type="InterPro" id="IPR053374">
    <property type="entry name" value="TCP-1_chaperonin"/>
</dbReference>
<keyword evidence="4" id="KW-0963">Cytoplasm</keyword>
<dbReference type="Gene3D" id="1.10.560.10">
    <property type="entry name" value="GroEL-like equatorial domain"/>
    <property type="match status" value="1"/>
</dbReference>
<dbReference type="InterPro" id="IPR012716">
    <property type="entry name" value="Chap_CCT_beta"/>
</dbReference>
<keyword evidence="5 9" id="KW-0547">Nucleotide-binding</keyword>
<dbReference type="GO" id="GO:0140662">
    <property type="term" value="F:ATP-dependent protein folding chaperone"/>
    <property type="evidence" value="ECO:0007669"/>
    <property type="project" value="InterPro"/>
</dbReference>
<dbReference type="GO" id="GO:0005832">
    <property type="term" value="C:chaperonin-containing T-complex"/>
    <property type="evidence" value="ECO:0007669"/>
    <property type="project" value="InterPro"/>
</dbReference>
<evidence type="ECO:0000256" key="5">
    <source>
        <dbReference type="ARBA" id="ARBA00022741"/>
    </source>
</evidence>
<dbReference type="CDD" id="cd03336">
    <property type="entry name" value="TCP1_beta"/>
    <property type="match status" value="1"/>
</dbReference>
<evidence type="ECO:0000256" key="8">
    <source>
        <dbReference type="ARBA" id="ARBA00033237"/>
    </source>
</evidence>
<dbReference type="PROSITE" id="PS00995">
    <property type="entry name" value="TCP1_3"/>
    <property type="match status" value="1"/>
</dbReference>